<protein>
    <submittedName>
        <fullName evidence="2">Uncharacterized protein</fullName>
    </submittedName>
</protein>
<sequence length="178" mass="18871">MGRHRQGHQVPVGDHRPGEGDHVVVPGQTGVPHPAGGVDRLAGVEDQEVAGLGPGPQRRRLDRGHLPVEDDRAVEVADQDSGSGVLGAAQLGIHRIILRRGEVVQLRSAPRVPIRWGGAAGRGGREDRPGRTASRCHERHVTVTGTGGTLVENLIQYSTGPVTFLRDPPARVCPQNGP</sequence>
<name>A0A645HJ48_9ZZZZ</name>
<organism evidence="2">
    <name type="scientific">bioreactor metagenome</name>
    <dbReference type="NCBI Taxonomy" id="1076179"/>
    <lineage>
        <taxon>unclassified sequences</taxon>
        <taxon>metagenomes</taxon>
        <taxon>ecological metagenomes</taxon>
    </lineage>
</organism>
<gene>
    <name evidence="2" type="ORF">SDC9_185956</name>
</gene>
<dbReference type="AlphaFoldDB" id="A0A645HJ48"/>
<comment type="caution">
    <text evidence="2">The sequence shown here is derived from an EMBL/GenBank/DDBJ whole genome shotgun (WGS) entry which is preliminary data.</text>
</comment>
<proteinExistence type="predicted"/>
<accession>A0A645HJ48</accession>
<evidence type="ECO:0000256" key="1">
    <source>
        <dbReference type="SAM" id="MobiDB-lite"/>
    </source>
</evidence>
<reference evidence="2" key="1">
    <citation type="submission" date="2019-08" db="EMBL/GenBank/DDBJ databases">
        <authorList>
            <person name="Kucharzyk K."/>
            <person name="Murdoch R.W."/>
            <person name="Higgins S."/>
            <person name="Loffler F."/>
        </authorList>
    </citation>
    <scope>NUCLEOTIDE SEQUENCE</scope>
</reference>
<feature type="region of interest" description="Disordered" evidence="1">
    <location>
        <begin position="1"/>
        <end position="39"/>
    </location>
</feature>
<dbReference type="EMBL" id="VSSQ01093664">
    <property type="protein sequence ID" value="MPN38432.1"/>
    <property type="molecule type" value="Genomic_DNA"/>
</dbReference>
<evidence type="ECO:0000313" key="2">
    <source>
        <dbReference type="EMBL" id="MPN38432.1"/>
    </source>
</evidence>
<feature type="compositionally biased region" description="Basic and acidic residues" evidence="1">
    <location>
        <begin position="13"/>
        <end position="22"/>
    </location>
</feature>